<dbReference type="AlphaFoldDB" id="A0A3D4SZ66"/>
<name>A0A3D4SZ66_9CORY</name>
<keyword evidence="2" id="KW-0472">Membrane</keyword>
<proteinExistence type="predicted"/>
<keyword evidence="2" id="KW-0812">Transmembrane</keyword>
<reference evidence="3 4" key="1">
    <citation type="journal article" date="2018" name="Nat. Biotechnol.">
        <title>A standardized bacterial taxonomy based on genome phylogeny substantially revises the tree of life.</title>
        <authorList>
            <person name="Parks D.H."/>
            <person name="Chuvochina M."/>
            <person name="Waite D.W."/>
            <person name="Rinke C."/>
            <person name="Skarshewski A."/>
            <person name="Chaumeil P.A."/>
            <person name="Hugenholtz P."/>
        </authorList>
    </citation>
    <scope>NUCLEOTIDE SEQUENCE [LARGE SCALE GENOMIC DNA]</scope>
    <source>
        <strain evidence="3">UBA11247</strain>
    </source>
</reference>
<dbReference type="Pfam" id="PF03699">
    <property type="entry name" value="UPF0182"/>
    <property type="match status" value="1"/>
</dbReference>
<sequence>MLFTTAQDADRTQETPTLSIPSMPDIPKPGRKSKIIGIIAVVIAVLVFLVPVLVTNYTDLLWFRSIDFSNVFLGVVATRVILFVVFGLVAAI</sequence>
<keyword evidence="2" id="KW-1133">Transmembrane helix</keyword>
<dbReference type="Proteomes" id="UP000261739">
    <property type="component" value="Unassembled WGS sequence"/>
</dbReference>
<dbReference type="EMBL" id="DQID01000186">
    <property type="protein sequence ID" value="HCT14552.1"/>
    <property type="molecule type" value="Genomic_DNA"/>
</dbReference>
<evidence type="ECO:0000256" key="2">
    <source>
        <dbReference type="SAM" id="Phobius"/>
    </source>
</evidence>
<dbReference type="GO" id="GO:0016020">
    <property type="term" value="C:membrane"/>
    <property type="evidence" value="ECO:0007669"/>
    <property type="project" value="InterPro"/>
</dbReference>
<feature type="non-terminal residue" evidence="3">
    <location>
        <position position="92"/>
    </location>
</feature>
<evidence type="ECO:0000256" key="1">
    <source>
        <dbReference type="SAM" id="MobiDB-lite"/>
    </source>
</evidence>
<evidence type="ECO:0000313" key="3">
    <source>
        <dbReference type="EMBL" id="HCT14552.1"/>
    </source>
</evidence>
<accession>A0A3D4SZ66</accession>
<evidence type="ECO:0000313" key="4">
    <source>
        <dbReference type="Proteomes" id="UP000261739"/>
    </source>
</evidence>
<organism evidence="3 4">
    <name type="scientific">Corynebacterium nuruki</name>
    <dbReference type="NCBI Taxonomy" id="1032851"/>
    <lineage>
        <taxon>Bacteria</taxon>
        <taxon>Bacillati</taxon>
        <taxon>Actinomycetota</taxon>
        <taxon>Actinomycetes</taxon>
        <taxon>Mycobacteriales</taxon>
        <taxon>Corynebacteriaceae</taxon>
        <taxon>Corynebacterium</taxon>
    </lineage>
</organism>
<feature type="transmembrane region" description="Helical" evidence="2">
    <location>
        <begin position="70"/>
        <end position="91"/>
    </location>
</feature>
<feature type="region of interest" description="Disordered" evidence="1">
    <location>
        <begin position="1"/>
        <end position="30"/>
    </location>
</feature>
<gene>
    <name evidence="3" type="ORF">DIW82_07115</name>
</gene>
<protein>
    <submittedName>
        <fullName evidence="3">Uncharacterized protein</fullName>
    </submittedName>
</protein>
<feature type="transmembrane region" description="Helical" evidence="2">
    <location>
        <begin position="35"/>
        <end position="58"/>
    </location>
</feature>
<dbReference type="InterPro" id="IPR005372">
    <property type="entry name" value="UPF0182"/>
</dbReference>
<comment type="caution">
    <text evidence="3">The sequence shown here is derived from an EMBL/GenBank/DDBJ whole genome shotgun (WGS) entry which is preliminary data.</text>
</comment>